<dbReference type="WBParaSite" id="TASK_0000189901-mRNA-1">
    <property type="protein sequence ID" value="TASK_0000189901-mRNA-1"/>
    <property type="gene ID" value="TASK_0000189901"/>
</dbReference>
<sequence>MNFLHTVTPPALGAGNLLFFPTPVNPLDPSAAATLPQQMSTAGYTFPTAGLNATSSAAVKSGSGEAQAMTSEGSSFTATTTATATTAASAPTSGGSEADIGAQHNPAASLLESIRINGLLHGASTNPESCFASAAEGPSGEMVKVRYLRSKMDFNENSKHSV</sequence>
<reference evidence="4" key="1">
    <citation type="submission" date="2017-02" db="UniProtKB">
        <authorList>
            <consortium name="WormBaseParasite"/>
        </authorList>
    </citation>
    <scope>IDENTIFICATION</scope>
</reference>
<evidence type="ECO:0000256" key="1">
    <source>
        <dbReference type="SAM" id="MobiDB-lite"/>
    </source>
</evidence>
<evidence type="ECO:0000313" key="2">
    <source>
        <dbReference type="EMBL" id="VDK23893.1"/>
    </source>
</evidence>
<dbReference type="AlphaFoldDB" id="A0A0R3VWV5"/>
<feature type="region of interest" description="Disordered" evidence="1">
    <location>
        <begin position="64"/>
        <end position="101"/>
    </location>
</feature>
<feature type="compositionally biased region" description="Low complexity" evidence="1">
    <location>
        <begin position="70"/>
        <end position="98"/>
    </location>
</feature>
<evidence type="ECO:0000313" key="4">
    <source>
        <dbReference type="WBParaSite" id="TASK_0000189901-mRNA-1"/>
    </source>
</evidence>
<keyword evidence="3" id="KW-1185">Reference proteome</keyword>
<proteinExistence type="predicted"/>
<dbReference type="Proteomes" id="UP000282613">
    <property type="component" value="Unassembled WGS sequence"/>
</dbReference>
<accession>A0A0R3VWV5</accession>
<reference evidence="2 3" key="2">
    <citation type="submission" date="2018-11" db="EMBL/GenBank/DDBJ databases">
        <authorList>
            <consortium name="Pathogen Informatics"/>
        </authorList>
    </citation>
    <scope>NUCLEOTIDE SEQUENCE [LARGE SCALE GENOMIC DNA]</scope>
</reference>
<organism evidence="4">
    <name type="scientific">Taenia asiatica</name>
    <name type="common">Asian tapeworm</name>
    <dbReference type="NCBI Taxonomy" id="60517"/>
    <lineage>
        <taxon>Eukaryota</taxon>
        <taxon>Metazoa</taxon>
        <taxon>Spiralia</taxon>
        <taxon>Lophotrochozoa</taxon>
        <taxon>Platyhelminthes</taxon>
        <taxon>Cestoda</taxon>
        <taxon>Eucestoda</taxon>
        <taxon>Cyclophyllidea</taxon>
        <taxon>Taeniidae</taxon>
        <taxon>Taenia</taxon>
    </lineage>
</organism>
<dbReference type="STRING" id="60517.A0A0R3VWV5"/>
<dbReference type="EMBL" id="UYRS01000708">
    <property type="protein sequence ID" value="VDK23893.1"/>
    <property type="molecule type" value="Genomic_DNA"/>
</dbReference>
<gene>
    <name evidence="2" type="ORF">TASK_LOCUS1900</name>
</gene>
<name>A0A0R3VWV5_TAEAS</name>
<protein>
    <submittedName>
        <fullName evidence="2 4">Uncharacterized protein</fullName>
    </submittedName>
</protein>
<evidence type="ECO:0000313" key="3">
    <source>
        <dbReference type="Proteomes" id="UP000282613"/>
    </source>
</evidence>